<dbReference type="OrthoDB" id="3257319at2"/>
<keyword evidence="2" id="KW-1185">Reference proteome</keyword>
<organism evidence="1 2">
    <name type="scientific">Boudabousia tangfeifanii</name>
    <dbReference type="NCBI Taxonomy" id="1912795"/>
    <lineage>
        <taxon>Bacteria</taxon>
        <taxon>Bacillati</taxon>
        <taxon>Actinomycetota</taxon>
        <taxon>Actinomycetes</taxon>
        <taxon>Actinomycetales</taxon>
        <taxon>Actinomycetaceae</taxon>
        <taxon>Boudabousia</taxon>
    </lineage>
</organism>
<dbReference type="KEGG" id="avu:BK816_08790"/>
<evidence type="ECO:0000313" key="2">
    <source>
        <dbReference type="Proteomes" id="UP000176288"/>
    </source>
</evidence>
<sequence>MVKPPRRSWLDGLKAIGQQLPVNKPYSNRPNEKEVPEVKNPLLLGALGLGSAACAGVYRMIAKKPQEVKPNVENDDLAKAIAGLEPVSKAQVKLQKAMASRRLWVRADLNTSHAGTVQQVGLEVLRLAWDSALGGVSAVDMELSLPDGRIIDGTDLGFENDIAYPHELFARFGPTSADPEWRP</sequence>
<evidence type="ECO:0000313" key="1">
    <source>
        <dbReference type="EMBL" id="AOZ73354.1"/>
    </source>
</evidence>
<accession>A0A1D9MM35</accession>
<gene>
    <name evidence="1" type="ORF">BK816_08790</name>
</gene>
<proteinExistence type="predicted"/>
<dbReference type="STRING" id="1912795.BK816_08790"/>
<dbReference type="Proteomes" id="UP000176288">
    <property type="component" value="Chromosome"/>
</dbReference>
<name>A0A1D9MM35_9ACTO</name>
<protein>
    <submittedName>
        <fullName evidence="1">Uncharacterized protein</fullName>
    </submittedName>
</protein>
<dbReference type="AlphaFoldDB" id="A0A1D9MM35"/>
<dbReference type="RefSeq" id="WP_071164817.1">
    <property type="nucleotide sequence ID" value="NZ_CP017812.1"/>
</dbReference>
<reference evidence="1 2" key="1">
    <citation type="submission" date="2016-10" db="EMBL/GenBank/DDBJ databases">
        <title>Actinomyces aegypiusis sp. nov., isolated from the Aegypius monachus in Qinghai Tibet Plateau China.</title>
        <authorList>
            <person name="Wang Y."/>
        </authorList>
    </citation>
    <scope>NUCLEOTIDE SEQUENCE [LARGE SCALE GENOMIC DNA]</scope>
    <source>
        <strain evidence="1 2">VUL4_3</strain>
    </source>
</reference>
<dbReference type="EMBL" id="CP017812">
    <property type="protein sequence ID" value="AOZ73354.1"/>
    <property type="molecule type" value="Genomic_DNA"/>
</dbReference>